<dbReference type="Pfam" id="PF13439">
    <property type="entry name" value="Glyco_transf_4"/>
    <property type="match status" value="1"/>
</dbReference>
<name>A0A2U3KLY0_9BACT</name>
<dbReference type="Proteomes" id="UP000238701">
    <property type="component" value="Unassembled WGS sequence"/>
</dbReference>
<evidence type="ECO:0000313" key="3">
    <source>
        <dbReference type="EMBL" id="SPF40673.1"/>
    </source>
</evidence>
<accession>A0A2U3KLY0</accession>
<dbReference type="PANTHER" id="PTHR12526">
    <property type="entry name" value="GLYCOSYLTRANSFERASE"/>
    <property type="match status" value="1"/>
</dbReference>
<dbReference type="InterPro" id="IPR008928">
    <property type="entry name" value="6-hairpin_glycosidase_sf"/>
</dbReference>
<dbReference type="GO" id="GO:0005975">
    <property type="term" value="P:carbohydrate metabolic process"/>
    <property type="evidence" value="ECO:0007669"/>
    <property type="project" value="InterPro"/>
</dbReference>
<dbReference type="AlphaFoldDB" id="A0A2U3KLY0"/>
<feature type="domain" description="Glycosyltransferase subfamily 4-like N-terminal" evidence="2">
    <location>
        <begin position="106"/>
        <end position="207"/>
    </location>
</feature>
<proteinExistence type="predicted"/>
<gene>
    <name evidence="3" type="ORF">SBA1_320003</name>
</gene>
<evidence type="ECO:0000313" key="4">
    <source>
        <dbReference type="Proteomes" id="UP000238701"/>
    </source>
</evidence>
<dbReference type="SUPFAM" id="SSF53756">
    <property type="entry name" value="UDP-Glycosyltransferase/glycogen phosphorylase"/>
    <property type="match status" value="1"/>
</dbReference>
<protein>
    <submittedName>
        <fullName evidence="3">Glycosyltransferase, group 1 family protein</fullName>
        <ecNumber evidence="3">2.4.-.-</ecNumber>
    </submittedName>
</protein>
<dbReference type="EC" id="2.4.-.-" evidence="3"/>
<dbReference type="InterPro" id="IPR001296">
    <property type="entry name" value="Glyco_trans_1"/>
</dbReference>
<dbReference type="SUPFAM" id="SSF48208">
    <property type="entry name" value="Six-hairpin glycosidases"/>
    <property type="match status" value="1"/>
</dbReference>
<dbReference type="Pfam" id="PF00534">
    <property type="entry name" value="Glycos_transf_1"/>
    <property type="match status" value="1"/>
</dbReference>
<evidence type="ECO:0000259" key="1">
    <source>
        <dbReference type="Pfam" id="PF00534"/>
    </source>
</evidence>
<keyword evidence="3" id="KW-0808">Transferase</keyword>
<dbReference type="InterPro" id="IPR028098">
    <property type="entry name" value="Glyco_trans_4-like_N"/>
</dbReference>
<dbReference type="PANTHER" id="PTHR12526:SF572">
    <property type="entry name" value="BLL5144 PROTEIN"/>
    <property type="match status" value="1"/>
</dbReference>
<feature type="domain" description="Glycosyl transferase family 1" evidence="1">
    <location>
        <begin position="225"/>
        <end position="393"/>
    </location>
</feature>
<dbReference type="OrthoDB" id="9765330at2"/>
<reference evidence="4" key="1">
    <citation type="submission" date="2018-02" db="EMBL/GenBank/DDBJ databases">
        <authorList>
            <person name="Hausmann B."/>
        </authorList>
    </citation>
    <scope>NUCLEOTIDE SEQUENCE [LARGE SCALE GENOMIC DNA]</scope>
    <source>
        <strain evidence="4">Peat soil MAG SbA1</strain>
    </source>
</reference>
<dbReference type="EMBL" id="OMOD01000125">
    <property type="protein sequence ID" value="SPF40673.1"/>
    <property type="molecule type" value="Genomic_DNA"/>
</dbReference>
<evidence type="ECO:0000259" key="2">
    <source>
        <dbReference type="Pfam" id="PF13439"/>
    </source>
</evidence>
<dbReference type="Gene3D" id="3.40.50.2000">
    <property type="entry name" value="Glycogen Phosphorylase B"/>
    <property type="match status" value="2"/>
</dbReference>
<organism evidence="3 4">
    <name type="scientific">Candidatus Sulfotelmatobacter kueseliae</name>
    <dbReference type="NCBI Taxonomy" id="2042962"/>
    <lineage>
        <taxon>Bacteria</taxon>
        <taxon>Pseudomonadati</taxon>
        <taxon>Acidobacteriota</taxon>
        <taxon>Terriglobia</taxon>
        <taxon>Terriglobales</taxon>
        <taxon>Candidatus Korobacteraceae</taxon>
        <taxon>Candidatus Sulfotelmatobacter</taxon>
    </lineage>
</organism>
<dbReference type="CDD" id="cd03822">
    <property type="entry name" value="GT4_mannosyltransferase-like"/>
    <property type="match status" value="1"/>
</dbReference>
<dbReference type="GO" id="GO:0016757">
    <property type="term" value="F:glycosyltransferase activity"/>
    <property type="evidence" value="ECO:0007669"/>
    <property type="project" value="UniProtKB-KW"/>
</dbReference>
<sequence>MSVLNTVFAKRALEVVAQRSALRREPAAVRARLLSKPSLPSRIAVIGNYLPRHCGIATFTTDLCAAISTECGSARLLALPVNDTEEGYDYPDRVRWSLGQDDVKSYQEAAEFLNFNNIDMVCLQHEYGIFGGPAGSHILHLLRGLKMPVVTTLHTVLREPNPDQMLVMEEIAELSDRLIVMSQLSSQFLQEIFKVPGSKIDMIPHGVPDLPFLDPNFYKDRFGVEGKAVLLTFGLLSPNKGIENVIQALPQILSKHSNVAYIVAGATHPHILRREGDKYRASLRALAKEIGVESQVIFHNRFVSPEEMVEFIGAADIYITPYRHEAQVVSGTLAYALGAGKAIISTPYWHAIELLDDRRGVLVPFQNPDAIAHKTIELLDTPAIRHAMRKRAYLFAREMVWKRVAQGYMESFARVRSDRMESPRVQFPARIAKKSLNQLPELRLDHFHRLTDDTGMLQHSIFTIPNRGEGYTTDDNARALILTVLLEQPREEQPAENRSAVPDSAIRYLAFLQHAFNPATGRFKNFLAYDRRWNETDGSEDCHGRVLWALGTVLGRPGDHGLRGAAGRLFESSLPAAVEFSSPRAWAYTLLGIHEYLTSYPGDRGAQKTRSVLSRRLLQMYESIRQPDWKWFEDVLAYGNARLPQSMLLVGSACSDDRMVSAGLESLDWLLETQRLEAGGHFVPIGSQGFYRQGGERARFDQQPLEAAGAVSACLQAYRITGDSRWRSEAWSAFNWFLGDNDLQLPLYDSTTGGCRDGLHPDRANQNQGAESTLSFLMALLEMRSLHDSEPGDIPS</sequence>
<keyword evidence="3" id="KW-0328">Glycosyltransferase</keyword>